<sequence>MTKLIFFMPIVAIFITSCGEHQSDVELFVGDKKALFSFLNKCDNVEFWKKNKQTCKNVEEALFITTKNDVFSEVSNFVSDENETIDRYKRGMAWIEKDFEPDRIKSFDDFKYSANAGYAPAQYELGRIYFDSLDVKIESEIPESYHYLIKIGKAIAYFELSAKQENSNAQYRLYYYYDEAFSRTYPIVENYETAKAKAFYWLDKAEKNGNYSAKFVMAQKYDYCSSPVKANDKNNCEFLENYHENIAKTIELYTFLAENGEFYAIRRLEQIYREGQYGIAKDEDKANKYLELINLRNKFYGYPLLER</sequence>
<gene>
    <name evidence="1" type="ORF">GKR67_09900</name>
</gene>
<reference evidence="1 2" key="1">
    <citation type="submission" date="2019-10" db="EMBL/GenBank/DDBJ databases">
        <title>Comparative genomic analysis of Providencia.</title>
        <authorList>
            <person name="Yuan C."/>
            <person name="Wei Y."/>
            <person name="Yin Z."/>
        </authorList>
    </citation>
    <scope>NUCLEOTIDE SEQUENCE [LARGE SCALE GENOMIC DNA]</scope>
    <source>
        <strain evidence="2">wls1934</strain>
    </source>
</reference>
<dbReference type="InterPro" id="IPR050767">
    <property type="entry name" value="Sel1_AlgK"/>
</dbReference>
<dbReference type="PANTHER" id="PTHR11102">
    <property type="entry name" value="SEL-1-LIKE PROTEIN"/>
    <property type="match status" value="1"/>
</dbReference>
<evidence type="ECO:0000313" key="2">
    <source>
        <dbReference type="Proteomes" id="UP000449944"/>
    </source>
</evidence>
<evidence type="ECO:0008006" key="3">
    <source>
        <dbReference type="Google" id="ProtNLM"/>
    </source>
</evidence>
<dbReference type="PROSITE" id="PS51257">
    <property type="entry name" value="PROKAR_LIPOPROTEIN"/>
    <property type="match status" value="1"/>
</dbReference>
<accession>A0AAW9VBH3</accession>
<dbReference type="EMBL" id="WLUB01000031">
    <property type="protein sequence ID" value="MTC34926.1"/>
    <property type="molecule type" value="Genomic_DNA"/>
</dbReference>
<proteinExistence type="predicted"/>
<comment type="caution">
    <text evidence="1">The sequence shown here is derived from an EMBL/GenBank/DDBJ whole genome shotgun (WGS) entry which is preliminary data.</text>
</comment>
<dbReference type="Proteomes" id="UP000449944">
    <property type="component" value="Unassembled WGS sequence"/>
</dbReference>
<evidence type="ECO:0000313" key="1">
    <source>
        <dbReference type="EMBL" id="MTC34926.1"/>
    </source>
</evidence>
<dbReference type="Gene3D" id="1.25.40.10">
    <property type="entry name" value="Tetratricopeptide repeat domain"/>
    <property type="match status" value="2"/>
</dbReference>
<dbReference type="InterPro" id="IPR011990">
    <property type="entry name" value="TPR-like_helical_dom_sf"/>
</dbReference>
<dbReference type="PANTHER" id="PTHR11102:SF160">
    <property type="entry name" value="ERAD-ASSOCIATED E3 UBIQUITIN-PROTEIN LIGASE COMPONENT HRD3"/>
    <property type="match status" value="1"/>
</dbReference>
<dbReference type="AlphaFoldDB" id="A0AAW9VBH3"/>
<dbReference type="SUPFAM" id="SSF81901">
    <property type="entry name" value="HCP-like"/>
    <property type="match status" value="1"/>
</dbReference>
<name>A0AAW9VBH3_9GAMM</name>
<protein>
    <recommendedName>
        <fullName evidence="3">Sel1 repeat family protein</fullName>
    </recommendedName>
</protein>
<organism evidence="1 2">
    <name type="scientific">Providencia alcalifaciens</name>
    <dbReference type="NCBI Taxonomy" id="126385"/>
    <lineage>
        <taxon>Bacteria</taxon>
        <taxon>Pseudomonadati</taxon>
        <taxon>Pseudomonadota</taxon>
        <taxon>Gammaproteobacteria</taxon>
        <taxon>Enterobacterales</taxon>
        <taxon>Morganellaceae</taxon>
        <taxon>Providencia</taxon>
    </lineage>
</organism>